<dbReference type="EMBL" id="CP040396">
    <property type="protein sequence ID" value="QCT04575.1"/>
    <property type="molecule type" value="Genomic_DNA"/>
</dbReference>
<dbReference type="RefSeq" id="WP_233281064.1">
    <property type="nucleotide sequence ID" value="NZ_CP040396.1"/>
</dbReference>
<sequence length="334" mass="37553">MKPAVLRRAVPVTFYVPWSVQLFIILKEVKPSMHSHSLHTLLQQVYKLLSPARFSCSLCQHTSTLSSRMPGLCRACYAKIPWITQPRCLACGRAIGCPDCSRPEAGPRHFVWNRSAVRYSAEMKEWLALYKYRGHEKIASLLIHMLKHAYVQAQRESLLASMPRSADPIWAQPGAKDVRQRRSAEGAQGLWEADVLTSVPVSDERRRERGFNQAEVLARGLSSAVSVPYCELLHRTRHTDKQSFKSRMDRVRDMENLFAMLPSAPDALLLRSEAVHERNSADSRSKTLRPLRILLLDDIYTTGSTVNACALALKTAAASADIPAEVCCLTWARS</sequence>
<proteinExistence type="inferred from homology"/>
<protein>
    <submittedName>
        <fullName evidence="2">Amidophosphoribosyltransferase-like protein</fullName>
    </submittedName>
</protein>
<dbReference type="CDD" id="cd06223">
    <property type="entry name" value="PRTases_typeI"/>
    <property type="match status" value="1"/>
</dbReference>
<dbReference type="GO" id="GO:0016757">
    <property type="term" value="F:glycosyltransferase activity"/>
    <property type="evidence" value="ECO:0007669"/>
    <property type="project" value="UniProtKB-KW"/>
</dbReference>
<keyword evidence="2" id="KW-0328">Glycosyltransferase</keyword>
<dbReference type="PANTHER" id="PTHR47505">
    <property type="entry name" value="DNA UTILIZATION PROTEIN YHGH"/>
    <property type="match status" value="1"/>
</dbReference>
<dbReference type="Proteomes" id="UP000300879">
    <property type="component" value="Chromosome"/>
</dbReference>
<dbReference type="SUPFAM" id="SSF53271">
    <property type="entry name" value="PRTase-like"/>
    <property type="match status" value="1"/>
</dbReference>
<gene>
    <name evidence="2" type="ORF">E6C60_3870</name>
</gene>
<organism evidence="2 3">
    <name type="scientific">Paenibacillus algicola</name>
    <dbReference type="NCBI Taxonomy" id="2565926"/>
    <lineage>
        <taxon>Bacteria</taxon>
        <taxon>Bacillati</taxon>
        <taxon>Bacillota</taxon>
        <taxon>Bacilli</taxon>
        <taxon>Bacillales</taxon>
        <taxon>Paenibacillaceae</taxon>
        <taxon>Paenibacillus</taxon>
    </lineage>
</organism>
<accession>A0A4P8XQG5</accession>
<evidence type="ECO:0000313" key="2">
    <source>
        <dbReference type="EMBL" id="QCT04575.1"/>
    </source>
</evidence>
<dbReference type="KEGG" id="palo:E6C60_3870"/>
<dbReference type="PANTHER" id="PTHR47505:SF1">
    <property type="entry name" value="DNA UTILIZATION PROTEIN YHGH"/>
    <property type="match status" value="1"/>
</dbReference>
<keyword evidence="3" id="KW-1185">Reference proteome</keyword>
<dbReference type="Gene3D" id="3.40.50.2020">
    <property type="match status" value="1"/>
</dbReference>
<name>A0A4P8XQG5_9BACL</name>
<evidence type="ECO:0000313" key="3">
    <source>
        <dbReference type="Proteomes" id="UP000300879"/>
    </source>
</evidence>
<dbReference type="InterPro" id="IPR029057">
    <property type="entry name" value="PRTase-like"/>
</dbReference>
<dbReference type="InterPro" id="IPR051910">
    <property type="entry name" value="ComF/GntX_DNA_util-trans"/>
</dbReference>
<dbReference type="AlphaFoldDB" id="A0A4P8XQG5"/>
<evidence type="ECO:0000256" key="1">
    <source>
        <dbReference type="ARBA" id="ARBA00008007"/>
    </source>
</evidence>
<keyword evidence="2" id="KW-0808">Transferase</keyword>
<dbReference type="InterPro" id="IPR000836">
    <property type="entry name" value="PRTase_dom"/>
</dbReference>
<reference evidence="2 3" key="1">
    <citation type="submission" date="2019-05" db="EMBL/GenBank/DDBJ databases">
        <authorList>
            <person name="Chen C."/>
        </authorList>
    </citation>
    <scope>NUCLEOTIDE SEQUENCE [LARGE SCALE GENOMIC DNA]</scope>
    <source>
        <strain evidence="2 3">HB172198</strain>
    </source>
</reference>
<comment type="similarity">
    <text evidence="1">Belongs to the ComF/GntX family.</text>
</comment>